<gene>
    <name evidence="7" type="primary">rpsT</name>
    <name evidence="9" type="ORF">A2519_00460</name>
</gene>
<dbReference type="InterPro" id="IPR036510">
    <property type="entry name" value="Ribosomal_bS20_sf"/>
</dbReference>
<organism evidence="9 10">
    <name type="scientific">Candidatus Raymondbacteria bacterium RIFOXYD12_FULL_49_13</name>
    <dbReference type="NCBI Taxonomy" id="1817890"/>
    <lineage>
        <taxon>Bacteria</taxon>
        <taxon>Raymondiibacteriota</taxon>
    </lineage>
</organism>
<keyword evidence="3 7" id="KW-0694">RNA-binding</keyword>
<dbReference type="Gene3D" id="1.20.58.110">
    <property type="entry name" value="Ribosomal protein S20"/>
    <property type="match status" value="1"/>
</dbReference>
<name>A0A1F7F078_UNCRA</name>
<evidence type="ECO:0000256" key="6">
    <source>
        <dbReference type="ARBA" id="ARBA00035136"/>
    </source>
</evidence>
<feature type="region of interest" description="Disordered" evidence="8">
    <location>
        <begin position="65"/>
        <end position="84"/>
    </location>
</feature>
<evidence type="ECO:0000256" key="2">
    <source>
        <dbReference type="ARBA" id="ARBA00022730"/>
    </source>
</evidence>
<evidence type="ECO:0000256" key="7">
    <source>
        <dbReference type="HAMAP-Rule" id="MF_00500"/>
    </source>
</evidence>
<dbReference type="GO" id="GO:0070181">
    <property type="term" value="F:small ribosomal subunit rRNA binding"/>
    <property type="evidence" value="ECO:0007669"/>
    <property type="project" value="TreeGrafter"/>
</dbReference>
<dbReference type="PANTHER" id="PTHR33398:SF1">
    <property type="entry name" value="SMALL RIBOSOMAL SUBUNIT PROTEIN BS20C"/>
    <property type="match status" value="1"/>
</dbReference>
<dbReference type="AlphaFoldDB" id="A0A1F7F078"/>
<evidence type="ECO:0000313" key="9">
    <source>
        <dbReference type="EMBL" id="OGJ99972.1"/>
    </source>
</evidence>
<dbReference type="GO" id="GO:0006412">
    <property type="term" value="P:translation"/>
    <property type="evidence" value="ECO:0007669"/>
    <property type="project" value="UniProtKB-UniRule"/>
</dbReference>
<dbReference type="PANTHER" id="PTHR33398">
    <property type="entry name" value="30S RIBOSOMAL PROTEIN S20"/>
    <property type="match status" value="1"/>
</dbReference>
<dbReference type="EMBL" id="MFYX01000157">
    <property type="protein sequence ID" value="OGJ99972.1"/>
    <property type="molecule type" value="Genomic_DNA"/>
</dbReference>
<dbReference type="SUPFAM" id="SSF46992">
    <property type="entry name" value="Ribosomal protein S20"/>
    <property type="match status" value="1"/>
</dbReference>
<accession>A0A1F7F078</accession>
<protein>
    <recommendedName>
        <fullName evidence="6 7">Small ribosomal subunit protein bS20</fullName>
    </recommendedName>
</protein>
<comment type="function">
    <text evidence="7">Binds directly to 16S ribosomal RNA.</text>
</comment>
<keyword evidence="4 7" id="KW-0689">Ribosomal protein</keyword>
<dbReference type="Pfam" id="PF01649">
    <property type="entry name" value="Ribosomal_S20p"/>
    <property type="match status" value="1"/>
</dbReference>
<keyword evidence="5 7" id="KW-0687">Ribonucleoprotein</keyword>
<sequence>MAHHKSCLKRIKTNEKARVRNLAAKSAVRTMLKKVLQAGKDEAATVSKDLLALVDRTARKGIMHKNKASRIKSRIQKRLAPAKA</sequence>
<evidence type="ECO:0000256" key="8">
    <source>
        <dbReference type="SAM" id="MobiDB-lite"/>
    </source>
</evidence>
<feature type="compositionally biased region" description="Basic residues" evidence="8">
    <location>
        <begin position="65"/>
        <end position="77"/>
    </location>
</feature>
<dbReference type="InterPro" id="IPR002583">
    <property type="entry name" value="Ribosomal_bS20"/>
</dbReference>
<dbReference type="HAMAP" id="MF_00500">
    <property type="entry name" value="Ribosomal_bS20"/>
    <property type="match status" value="1"/>
</dbReference>
<evidence type="ECO:0000256" key="5">
    <source>
        <dbReference type="ARBA" id="ARBA00023274"/>
    </source>
</evidence>
<evidence type="ECO:0000313" key="10">
    <source>
        <dbReference type="Proteomes" id="UP000179243"/>
    </source>
</evidence>
<evidence type="ECO:0000256" key="3">
    <source>
        <dbReference type="ARBA" id="ARBA00022884"/>
    </source>
</evidence>
<dbReference type="Proteomes" id="UP000179243">
    <property type="component" value="Unassembled WGS sequence"/>
</dbReference>
<dbReference type="GO" id="GO:0015935">
    <property type="term" value="C:small ribosomal subunit"/>
    <property type="evidence" value="ECO:0007669"/>
    <property type="project" value="TreeGrafter"/>
</dbReference>
<comment type="similarity">
    <text evidence="1 7">Belongs to the bacterial ribosomal protein bS20 family.</text>
</comment>
<dbReference type="NCBIfam" id="TIGR00029">
    <property type="entry name" value="S20"/>
    <property type="match status" value="1"/>
</dbReference>
<evidence type="ECO:0000256" key="1">
    <source>
        <dbReference type="ARBA" id="ARBA00007634"/>
    </source>
</evidence>
<reference evidence="9 10" key="1">
    <citation type="journal article" date="2016" name="Nat. Commun.">
        <title>Thousands of microbial genomes shed light on interconnected biogeochemical processes in an aquifer system.</title>
        <authorList>
            <person name="Anantharaman K."/>
            <person name="Brown C.T."/>
            <person name="Hug L.A."/>
            <person name="Sharon I."/>
            <person name="Castelle C.J."/>
            <person name="Probst A.J."/>
            <person name="Thomas B.C."/>
            <person name="Singh A."/>
            <person name="Wilkins M.J."/>
            <person name="Karaoz U."/>
            <person name="Brodie E.L."/>
            <person name="Williams K.H."/>
            <person name="Hubbard S.S."/>
            <person name="Banfield J.F."/>
        </authorList>
    </citation>
    <scope>NUCLEOTIDE SEQUENCE [LARGE SCALE GENOMIC DNA]</scope>
</reference>
<proteinExistence type="inferred from homology"/>
<dbReference type="GO" id="GO:0003735">
    <property type="term" value="F:structural constituent of ribosome"/>
    <property type="evidence" value="ECO:0007669"/>
    <property type="project" value="InterPro"/>
</dbReference>
<evidence type="ECO:0000256" key="4">
    <source>
        <dbReference type="ARBA" id="ARBA00022980"/>
    </source>
</evidence>
<comment type="caution">
    <text evidence="9">The sequence shown here is derived from an EMBL/GenBank/DDBJ whole genome shotgun (WGS) entry which is preliminary data.</text>
</comment>
<keyword evidence="2 7" id="KW-0699">rRNA-binding</keyword>
<dbReference type="GO" id="GO:0005829">
    <property type="term" value="C:cytosol"/>
    <property type="evidence" value="ECO:0007669"/>
    <property type="project" value="TreeGrafter"/>
</dbReference>